<evidence type="ECO:0000256" key="1">
    <source>
        <dbReference type="ARBA" id="ARBA00022612"/>
    </source>
</evidence>
<dbReference type="InterPro" id="IPR052404">
    <property type="entry name" value="SPP1-like_terminase"/>
</dbReference>
<dbReference type="RefSeq" id="WP_171684178.1">
    <property type="nucleotide sequence ID" value="NZ_WHNZ01000030.1"/>
</dbReference>
<keyword evidence="4" id="KW-1185">Reference proteome</keyword>
<evidence type="ECO:0000313" key="3">
    <source>
        <dbReference type="EMBL" id="NOV01358.1"/>
    </source>
</evidence>
<evidence type="ECO:0000256" key="2">
    <source>
        <dbReference type="ARBA" id="ARBA00023219"/>
    </source>
</evidence>
<dbReference type="PANTHER" id="PTHR41328:SF2">
    <property type="entry name" value="TERMINASE SMALL SUBUNIT"/>
    <property type="match status" value="1"/>
</dbReference>
<dbReference type="Proteomes" id="UP000618579">
    <property type="component" value="Unassembled WGS sequence"/>
</dbReference>
<dbReference type="InterPro" id="IPR005335">
    <property type="entry name" value="Terminase_ssu"/>
</dbReference>
<keyword evidence="1" id="KW-1188">Viral release from host cell</keyword>
<reference evidence="3 4" key="1">
    <citation type="submission" date="2019-10" db="EMBL/GenBank/DDBJ databases">
        <title>Description of Paenibacillus pedi sp. nov.</title>
        <authorList>
            <person name="Carlier A."/>
            <person name="Qi S."/>
        </authorList>
    </citation>
    <scope>NUCLEOTIDE SEQUENCE [LARGE SCALE GENOMIC DNA]</scope>
    <source>
        <strain evidence="3 4">LMG 31457</strain>
    </source>
</reference>
<name>A0ABX1ZP24_9BACL</name>
<dbReference type="InterPro" id="IPR038713">
    <property type="entry name" value="Terminase_Gp1_N_sf"/>
</dbReference>
<organism evidence="3 4">
    <name type="scientific">Paenibacillus planticolens</name>
    <dbReference type="NCBI Taxonomy" id="2654976"/>
    <lineage>
        <taxon>Bacteria</taxon>
        <taxon>Bacillati</taxon>
        <taxon>Bacillota</taxon>
        <taxon>Bacilli</taxon>
        <taxon>Bacillales</taxon>
        <taxon>Paenibacillaceae</taxon>
        <taxon>Paenibacillus</taxon>
    </lineage>
</organism>
<evidence type="ECO:0000313" key="4">
    <source>
        <dbReference type="Proteomes" id="UP000618579"/>
    </source>
</evidence>
<keyword evidence="2" id="KW-0231">Viral genome packaging</keyword>
<proteinExistence type="predicted"/>
<dbReference type="Gene3D" id="6.10.140.2160">
    <property type="match status" value="1"/>
</dbReference>
<protein>
    <submittedName>
        <fullName evidence="3">Terminase small subunit</fullName>
    </submittedName>
</protein>
<sequence>MKLTEKQKRFADFYLETGNATEAAIKAGYSKKTAKEVGYENLTKPHLKAYIEEKIAEKDSQRIAKQDEVLEFLTNVLRGQVKEQFPLGLGMGEQQLVKKELDGKDRIKAAELLGKRFALWTDKTQLEGTVGVQIIDDIGSD</sequence>
<dbReference type="Pfam" id="PF03592">
    <property type="entry name" value="Terminase_2"/>
    <property type="match status" value="1"/>
</dbReference>
<dbReference type="EMBL" id="WHNZ01000030">
    <property type="protein sequence ID" value="NOV01358.1"/>
    <property type="molecule type" value="Genomic_DNA"/>
</dbReference>
<dbReference type="Gene3D" id="1.10.10.1400">
    <property type="entry name" value="Terminase, small subunit, N-terminal DNA-binding domain, HTH motif"/>
    <property type="match status" value="1"/>
</dbReference>
<comment type="caution">
    <text evidence="3">The sequence shown here is derived from an EMBL/GenBank/DDBJ whole genome shotgun (WGS) entry which is preliminary data.</text>
</comment>
<gene>
    <name evidence="3" type="ORF">GC097_15175</name>
</gene>
<accession>A0ABX1ZP24</accession>
<dbReference type="PANTHER" id="PTHR41328">
    <property type="entry name" value="TERMINASE SMALL SUBUNIT-RELATED"/>
    <property type="match status" value="1"/>
</dbReference>